<dbReference type="RefSeq" id="WP_013326188.1">
    <property type="nucleotide sequence ID" value="NC_014506.1"/>
</dbReference>
<accession>E0UUJ6</accession>
<dbReference type="KEGG" id="sua:Saut_0383"/>
<dbReference type="Proteomes" id="UP000007803">
    <property type="component" value="Chromosome"/>
</dbReference>
<sequence>MFIPKQIPKKLTHQADSLPCKFSLLVWNVHKENQTKAFEKSFSALMQTNPSDILLLQEVKYPKKSTFSFNKYSFALGANIETKQNIFGVLTAAKCSFHNITISLSTKKELWFSSHKSFLISQHKVCNAKTLYLANIHAVNFVSHKAFTHELQKIKNSLQELEGPLIIGGDFNNWSKKRLKILENFQKELGLCKLAVEESHHVKQIFSQTIDHIYYRGIKPLKAMAVDTKKISDHNPIYALFELEQ</sequence>
<protein>
    <submittedName>
        <fullName evidence="2">Endonuclease/exonuclease/phosphatase</fullName>
    </submittedName>
</protein>
<dbReference type="InterPro" id="IPR005135">
    <property type="entry name" value="Endo/exonuclease/phosphatase"/>
</dbReference>
<keyword evidence="3" id="KW-1185">Reference proteome</keyword>
<dbReference type="AlphaFoldDB" id="E0UUJ6"/>
<keyword evidence="2" id="KW-0378">Hydrolase</keyword>
<dbReference type="GO" id="GO:0004519">
    <property type="term" value="F:endonuclease activity"/>
    <property type="evidence" value="ECO:0007669"/>
    <property type="project" value="UniProtKB-KW"/>
</dbReference>
<dbReference type="NCBIfam" id="NF003842">
    <property type="entry name" value="PRK05421.1-4"/>
    <property type="match status" value="1"/>
</dbReference>
<reference evidence="3" key="1">
    <citation type="journal article" date="2010" name="Stand. Genomic Sci.">
        <title>Complete genome sequence of Sulfurimonas autotrophica type strain (OK10).</title>
        <authorList>
            <person name="Sikorski J."/>
            <person name="Munk C."/>
            <person name="Lapidus A."/>
            <person name="Djao O."/>
            <person name="Lucas S."/>
            <person name="Glavina Del Rio T."/>
            <person name="Nolan M."/>
            <person name="Tice H."/>
            <person name="Han C."/>
            <person name="Cheng J."/>
            <person name="Tapia R."/>
            <person name="Goodwin L."/>
            <person name="Pitluck S."/>
            <person name="Liolios K."/>
            <person name="Ivanova N."/>
            <person name="Mavromatis K."/>
            <person name="Mikhailova N."/>
            <person name="Pati A."/>
            <person name="Sims D."/>
            <person name="Meincke L."/>
            <person name="Brettin T."/>
            <person name="Detter J."/>
            <person name="Chen A."/>
            <person name="Palaniappan K."/>
            <person name="Land M."/>
            <person name="Hauser L."/>
            <person name="Chang Y."/>
            <person name="Jeffries C."/>
            <person name="Rohde M."/>
            <person name="Lang E."/>
            <person name="Spring S."/>
            <person name="Goker M."/>
            <person name="Woyke T."/>
            <person name="Bristow J."/>
            <person name="Eisen J."/>
            <person name="Markowitz V."/>
            <person name="Hugenholtz P."/>
            <person name="Kyrpides N."/>
            <person name="Klenk H."/>
        </authorList>
    </citation>
    <scope>NUCLEOTIDE SEQUENCE [LARGE SCALE GENOMIC DNA]</scope>
    <source>
        <strain evidence="3">ATCC BAA-671 / DSM 16294 / JCM 11897 / OK10</strain>
    </source>
</reference>
<dbReference type="SUPFAM" id="SSF56219">
    <property type="entry name" value="DNase I-like"/>
    <property type="match status" value="1"/>
</dbReference>
<evidence type="ECO:0000313" key="2">
    <source>
        <dbReference type="EMBL" id="ADN08432.1"/>
    </source>
</evidence>
<evidence type="ECO:0000259" key="1">
    <source>
        <dbReference type="Pfam" id="PF03372"/>
    </source>
</evidence>
<dbReference type="eggNOG" id="COG3021">
    <property type="taxonomic scope" value="Bacteria"/>
</dbReference>
<dbReference type="STRING" id="563040.Saut_0383"/>
<keyword evidence="2" id="KW-0269">Exonuclease</keyword>
<gene>
    <name evidence="2" type="ordered locus">Saut_0383</name>
</gene>
<keyword evidence="2" id="KW-0255">Endonuclease</keyword>
<dbReference type="OrthoDB" id="9793162at2"/>
<dbReference type="Pfam" id="PF03372">
    <property type="entry name" value="Exo_endo_phos"/>
    <property type="match status" value="1"/>
</dbReference>
<dbReference type="Gene3D" id="3.60.10.10">
    <property type="entry name" value="Endonuclease/exonuclease/phosphatase"/>
    <property type="match status" value="1"/>
</dbReference>
<feature type="domain" description="Endonuclease/exonuclease/phosphatase" evidence="1">
    <location>
        <begin position="26"/>
        <end position="234"/>
    </location>
</feature>
<evidence type="ECO:0000313" key="3">
    <source>
        <dbReference type="Proteomes" id="UP000007803"/>
    </source>
</evidence>
<proteinExistence type="predicted"/>
<organism evidence="2 3">
    <name type="scientific">Sulfurimonas autotrophica (strain ATCC BAA-671 / DSM 16294 / JCM 11897 / OK10)</name>
    <dbReference type="NCBI Taxonomy" id="563040"/>
    <lineage>
        <taxon>Bacteria</taxon>
        <taxon>Pseudomonadati</taxon>
        <taxon>Campylobacterota</taxon>
        <taxon>Epsilonproteobacteria</taxon>
        <taxon>Campylobacterales</taxon>
        <taxon>Sulfurimonadaceae</taxon>
        <taxon>Sulfurimonas</taxon>
    </lineage>
</organism>
<dbReference type="EMBL" id="CP002205">
    <property type="protein sequence ID" value="ADN08432.1"/>
    <property type="molecule type" value="Genomic_DNA"/>
</dbReference>
<name>E0UUJ6_SULAO</name>
<keyword evidence="2" id="KW-0540">Nuclease</keyword>
<dbReference type="InterPro" id="IPR036691">
    <property type="entry name" value="Endo/exonu/phosph_ase_sf"/>
</dbReference>
<dbReference type="HOGENOM" id="CLU_083563_0_0_7"/>
<dbReference type="GO" id="GO:0004527">
    <property type="term" value="F:exonuclease activity"/>
    <property type="evidence" value="ECO:0007669"/>
    <property type="project" value="UniProtKB-KW"/>
</dbReference>